<dbReference type="InterPro" id="IPR029058">
    <property type="entry name" value="AB_hydrolase_fold"/>
</dbReference>
<sequence length="297" mass="32766">MRHDIEFNTEDGVILRGWFYRAKGVEGPAPTVIMAHGFTATREIFLGSFAEVFSAAGMNVIVYDHRNFGVSDGTPRQHVDPWAQINGYRDAITYAQTLPEVDAGRIGIWGSSYSGGHVLVVAALDRRVKCVVSQVPLTWGFESARRLIRGDHWAGLRAAFDGDRAARARGEPGAMMPVTAPEGQPCALPTADTYDFFTRFAAENETSWRNEVTLHSIEMFTEYEPATYIARIAPTPLMVVVASGDHLTPFDMTARAYAQALEPKRLVVLPGGHFEAYTGEPFAISAPAQRDWFSTHL</sequence>
<dbReference type="InterPro" id="IPR050261">
    <property type="entry name" value="FrsA_esterase"/>
</dbReference>
<dbReference type="Proteomes" id="UP000278398">
    <property type="component" value="Unassembled WGS sequence"/>
</dbReference>
<comment type="caution">
    <text evidence="4">The sequence shown here is derived from an EMBL/GenBank/DDBJ whole genome shotgun (WGS) entry which is preliminary data.</text>
</comment>
<name>A0A429YQU1_9HYPH</name>
<dbReference type="AlphaFoldDB" id="A0A429YQU1"/>
<dbReference type="Gene3D" id="3.40.50.1820">
    <property type="entry name" value="alpha/beta hydrolase"/>
    <property type="match status" value="1"/>
</dbReference>
<dbReference type="RefSeq" id="WP_126702109.1">
    <property type="nucleotide sequence ID" value="NZ_RWKW01000101.1"/>
</dbReference>
<evidence type="ECO:0000256" key="2">
    <source>
        <dbReference type="ARBA" id="ARBA00038115"/>
    </source>
</evidence>
<dbReference type="PANTHER" id="PTHR22946:SF9">
    <property type="entry name" value="POLYKETIDE TRANSFERASE AF380"/>
    <property type="match status" value="1"/>
</dbReference>
<dbReference type="OrthoDB" id="217645at2"/>
<evidence type="ECO:0000313" key="5">
    <source>
        <dbReference type="Proteomes" id="UP000278398"/>
    </source>
</evidence>
<keyword evidence="1 4" id="KW-0378">Hydrolase</keyword>
<reference evidence="4 5" key="1">
    <citation type="submission" date="2018-12" db="EMBL/GenBank/DDBJ databases">
        <title>Mesorhizobium carbonis sp. nov., isolated from coal mine water.</title>
        <authorList>
            <person name="Xin W."/>
            <person name="Xu Z."/>
            <person name="Xiang F."/>
            <person name="Zhang J."/>
            <person name="Xi L."/>
            <person name="Liu J."/>
        </authorList>
    </citation>
    <scope>NUCLEOTIDE SEQUENCE [LARGE SCALE GENOMIC DNA]</scope>
    <source>
        <strain evidence="4 5">B2.3</strain>
    </source>
</reference>
<keyword evidence="5" id="KW-1185">Reference proteome</keyword>
<dbReference type="Gene3D" id="1.10.10.800">
    <property type="match status" value="1"/>
</dbReference>
<dbReference type="InterPro" id="IPR000073">
    <property type="entry name" value="AB_hydrolase_1"/>
</dbReference>
<dbReference type="GO" id="GO:0052689">
    <property type="term" value="F:carboxylic ester hydrolase activity"/>
    <property type="evidence" value="ECO:0007669"/>
    <property type="project" value="UniProtKB-ARBA"/>
</dbReference>
<dbReference type="SUPFAM" id="SSF53474">
    <property type="entry name" value="alpha/beta-Hydrolases"/>
    <property type="match status" value="1"/>
</dbReference>
<feature type="domain" description="AB hydrolase-1" evidence="3">
    <location>
        <begin position="30"/>
        <end position="274"/>
    </location>
</feature>
<gene>
    <name evidence="4" type="ORF">EJC49_22145</name>
</gene>
<dbReference type="PANTHER" id="PTHR22946">
    <property type="entry name" value="DIENELACTONE HYDROLASE DOMAIN-CONTAINING PROTEIN-RELATED"/>
    <property type="match status" value="1"/>
</dbReference>
<evidence type="ECO:0000313" key="4">
    <source>
        <dbReference type="EMBL" id="RST83819.1"/>
    </source>
</evidence>
<comment type="similarity">
    <text evidence="2">Belongs to the AB hydrolase superfamily. FUS2 hydrolase family.</text>
</comment>
<protein>
    <submittedName>
        <fullName evidence="4">Alpha/beta hydrolase</fullName>
    </submittedName>
</protein>
<organism evidence="4 5">
    <name type="scientific">Aquibium carbonis</name>
    <dbReference type="NCBI Taxonomy" id="2495581"/>
    <lineage>
        <taxon>Bacteria</taxon>
        <taxon>Pseudomonadati</taxon>
        <taxon>Pseudomonadota</taxon>
        <taxon>Alphaproteobacteria</taxon>
        <taxon>Hyphomicrobiales</taxon>
        <taxon>Phyllobacteriaceae</taxon>
        <taxon>Aquibium</taxon>
    </lineage>
</organism>
<evidence type="ECO:0000259" key="3">
    <source>
        <dbReference type="Pfam" id="PF00561"/>
    </source>
</evidence>
<evidence type="ECO:0000256" key="1">
    <source>
        <dbReference type="ARBA" id="ARBA00022801"/>
    </source>
</evidence>
<dbReference type="Pfam" id="PF00561">
    <property type="entry name" value="Abhydrolase_1"/>
    <property type="match status" value="1"/>
</dbReference>
<proteinExistence type="inferred from homology"/>
<dbReference type="EMBL" id="RWKW01000101">
    <property type="protein sequence ID" value="RST83819.1"/>
    <property type="molecule type" value="Genomic_DNA"/>
</dbReference>
<accession>A0A429YQU1</accession>